<accession>A0A0S7WVX4</accession>
<evidence type="ECO:0000256" key="3">
    <source>
        <dbReference type="SAM" id="Phobius"/>
    </source>
</evidence>
<gene>
    <name evidence="4" type="ORF">AMJ39_00930</name>
</gene>
<protein>
    <submittedName>
        <fullName evidence="4">Uncharacterized protein</fullName>
    </submittedName>
</protein>
<comment type="caution">
    <text evidence="4">The sequence shown here is derived from an EMBL/GenBank/DDBJ whole genome shotgun (WGS) entry which is preliminary data.</text>
</comment>
<dbReference type="STRING" id="1703770.AMJ39_00930"/>
<keyword evidence="3" id="KW-0812">Transmembrane</keyword>
<feature type="transmembrane region" description="Helical" evidence="3">
    <location>
        <begin position="12"/>
        <end position="30"/>
    </location>
</feature>
<feature type="compositionally biased region" description="Basic and acidic residues" evidence="2">
    <location>
        <begin position="343"/>
        <end position="358"/>
    </location>
</feature>
<keyword evidence="3" id="KW-0472">Membrane</keyword>
<proteinExistence type="predicted"/>
<dbReference type="Proteomes" id="UP000052008">
    <property type="component" value="Unassembled WGS sequence"/>
</dbReference>
<evidence type="ECO:0000256" key="1">
    <source>
        <dbReference type="SAM" id="Coils"/>
    </source>
</evidence>
<keyword evidence="1" id="KW-0175">Coiled coil</keyword>
<evidence type="ECO:0000313" key="5">
    <source>
        <dbReference type="Proteomes" id="UP000052008"/>
    </source>
</evidence>
<sequence length="377" mass="41391">MITSRFRIQFAIPFMLWTAVVVCSGLVVAWKGATEIVESRARDEVLRRGSLVGGGVARLSIDPLILGDDVTLDLVVGAALHDDPAIRYIGIEDEHGAKRAYHAVQKAGDESGGDGPEEILEARIPIELGGEVIGLVRIGLSSREVEAVDEVVKSHVLGLLPVVWMVAAILGVVGVSFLVGGVVARTVQEIRTAIESGREGELSETIGKLKQEEETCKASLAKTKKEESSLREKAAQEKATLEQLTKELAEAEKRTKQITAQQERLVQETEARTEEYQKLTANVEKLKQESEELRRRLEDERHHQEVLLRRRAGLKESIERLSHEYGRKAGQAGVTSASPAARGVKEETKSAEAGEEGPRSPADVFKGFKKESKLRRR</sequence>
<evidence type="ECO:0000256" key="2">
    <source>
        <dbReference type="SAM" id="MobiDB-lite"/>
    </source>
</evidence>
<feature type="coiled-coil region" evidence="1">
    <location>
        <begin position="220"/>
        <end position="303"/>
    </location>
</feature>
<dbReference type="AlphaFoldDB" id="A0A0S7WVX4"/>
<feature type="transmembrane region" description="Helical" evidence="3">
    <location>
        <begin position="162"/>
        <end position="184"/>
    </location>
</feature>
<name>A0A0S7WVX4_UNCT6</name>
<organism evidence="4 5">
    <name type="scientific">candidate division TA06 bacterium DG_24</name>
    <dbReference type="NCBI Taxonomy" id="1703770"/>
    <lineage>
        <taxon>Bacteria</taxon>
        <taxon>Bacteria division TA06</taxon>
    </lineage>
</organism>
<feature type="region of interest" description="Disordered" evidence="2">
    <location>
        <begin position="324"/>
        <end position="377"/>
    </location>
</feature>
<evidence type="ECO:0000313" key="4">
    <source>
        <dbReference type="EMBL" id="KPJ54336.1"/>
    </source>
</evidence>
<reference evidence="4 5" key="1">
    <citation type="journal article" date="2015" name="Microbiome">
        <title>Genomic resolution of linkages in carbon, nitrogen, and sulfur cycling among widespread estuary sediment bacteria.</title>
        <authorList>
            <person name="Baker B.J."/>
            <person name="Lazar C.S."/>
            <person name="Teske A.P."/>
            <person name="Dick G.J."/>
        </authorList>
    </citation>
    <scope>NUCLEOTIDE SEQUENCE [LARGE SCALE GENOMIC DNA]</scope>
    <source>
        <strain evidence="4">DG_24</strain>
    </source>
</reference>
<dbReference type="EMBL" id="LIZS01000004">
    <property type="protein sequence ID" value="KPJ54336.1"/>
    <property type="molecule type" value="Genomic_DNA"/>
</dbReference>
<keyword evidence="3" id="KW-1133">Transmembrane helix</keyword>